<comment type="caution">
    <text evidence="2">The sequence shown here is derived from an EMBL/GenBank/DDBJ whole genome shotgun (WGS) entry which is preliminary data.</text>
</comment>
<organism evidence="2 3">
    <name type="scientific">Alosa alosa</name>
    <name type="common">allis shad</name>
    <dbReference type="NCBI Taxonomy" id="278164"/>
    <lineage>
        <taxon>Eukaryota</taxon>
        <taxon>Metazoa</taxon>
        <taxon>Chordata</taxon>
        <taxon>Craniata</taxon>
        <taxon>Vertebrata</taxon>
        <taxon>Euteleostomi</taxon>
        <taxon>Actinopterygii</taxon>
        <taxon>Neopterygii</taxon>
        <taxon>Teleostei</taxon>
        <taxon>Clupei</taxon>
        <taxon>Clupeiformes</taxon>
        <taxon>Clupeoidei</taxon>
        <taxon>Clupeidae</taxon>
        <taxon>Alosa</taxon>
    </lineage>
</organism>
<gene>
    <name evidence="2" type="ORF">AALO_G00202480</name>
</gene>
<evidence type="ECO:0000313" key="3">
    <source>
        <dbReference type="Proteomes" id="UP000823561"/>
    </source>
</evidence>
<evidence type="ECO:0000256" key="1">
    <source>
        <dbReference type="SAM" id="MobiDB-lite"/>
    </source>
</evidence>
<accession>A0AAV6G7J9</accession>
<dbReference type="AlphaFoldDB" id="A0AAV6G7J9"/>
<feature type="region of interest" description="Disordered" evidence="1">
    <location>
        <begin position="1"/>
        <end position="28"/>
    </location>
</feature>
<dbReference type="EMBL" id="JADWDJ010000015">
    <property type="protein sequence ID" value="KAG5269480.1"/>
    <property type="molecule type" value="Genomic_DNA"/>
</dbReference>
<proteinExistence type="predicted"/>
<evidence type="ECO:0000313" key="2">
    <source>
        <dbReference type="EMBL" id="KAG5269480.1"/>
    </source>
</evidence>
<sequence length="76" mass="8501">MVEQSSSANKEGPVSERANMEETEAGEDVQPGWVVAYGQMWREMIEQHGPVLCSNMPLILWLWLQLPSQLNGALTT</sequence>
<dbReference type="Proteomes" id="UP000823561">
    <property type="component" value="Chromosome 15"/>
</dbReference>
<keyword evidence="3" id="KW-1185">Reference proteome</keyword>
<reference evidence="2" key="1">
    <citation type="submission" date="2020-10" db="EMBL/GenBank/DDBJ databases">
        <title>Chromosome-scale genome assembly of the Allis shad, Alosa alosa.</title>
        <authorList>
            <person name="Margot Z."/>
            <person name="Christophe K."/>
            <person name="Cabau C."/>
            <person name="Louis A."/>
            <person name="Berthelot C."/>
            <person name="Parey E."/>
            <person name="Roest Crollius H."/>
            <person name="Montfort J."/>
            <person name="Robinson-Rechavi M."/>
            <person name="Bucao C."/>
            <person name="Bouchez O."/>
            <person name="Gislard M."/>
            <person name="Lluch J."/>
            <person name="Milhes M."/>
            <person name="Lampietro C."/>
            <person name="Lopez Roques C."/>
            <person name="Donnadieu C."/>
            <person name="Braasch I."/>
            <person name="Desvignes T."/>
            <person name="Postlethwait J."/>
            <person name="Bobe J."/>
            <person name="Guiguen Y."/>
        </authorList>
    </citation>
    <scope>NUCLEOTIDE SEQUENCE</scope>
    <source>
        <strain evidence="2">M-15738</strain>
        <tissue evidence="2">Blood</tissue>
    </source>
</reference>
<name>A0AAV6G7J9_9TELE</name>
<protein>
    <submittedName>
        <fullName evidence="2">Uncharacterized protein</fullName>
    </submittedName>
</protein>